<organism evidence="1 2">
    <name type="scientific">Tetranychus urticae</name>
    <name type="common">Two-spotted spider mite</name>
    <dbReference type="NCBI Taxonomy" id="32264"/>
    <lineage>
        <taxon>Eukaryota</taxon>
        <taxon>Metazoa</taxon>
        <taxon>Ecdysozoa</taxon>
        <taxon>Arthropoda</taxon>
        <taxon>Chelicerata</taxon>
        <taxon>Arachnida</taxon>
        <taxon>Acari</taxon>
        <taxon>Acariformes</taxon>
        <taxon>Trombidiformes</taxon>
        <taxon>Prostigmata</taxon>
        <taxon>Eleutherengona</taxon>
        <taxon>Raphignathae</taxon>
        <taxon>Tetranychoidea</taxon>
        <taxon>Tetranychidae</taxon>
        <taxon>Tetranychus</taxon>
    </lineage>
</organism>
<dbReference type="Proteomes" id="UP000015104">
    <property type="component" value="Unassembled WGS sequence"/>
</dbReference>
<name>T1K1Z3_TETUR</name>
<dbReference type="EMBL" id="CAEY01001358">
    <property type="status" value="NOT_ANNOTATED_CDS"/>
    <property type="molecule type" value="Genomic_DNA"/>
</dbReference>
<dbReference type="EnsemblMetazoa" id="tetur04g03170.1">
    <property type="protein sequence ID" value="tetur04g03170.1"/>
    <property type="gene ID" value="tetur04g03170"/>
</dbReference>
<sequence length="36" mass="4309">MKVKKRVYYPAFHRPCKKLSLYRAPQESPNQTCKLV</sequence>
<dbReference type="HOGENOM" id="CLU_3360296_0_0_1"/>
<dbReference type="AlphaFoldDB" id="T1K1Z3"/>
<proteinExistence type="predicted"/>
<protein>
    <submittedName>
        <fullName evidence="1">Uncharacterized protein</fullName>
    </submittedName>
</protein>
<accession>T1K1Z3</accession>
<reference evidence="2" key="1">
    <citation type="submission" date="2011-08" db="EMBL/GenBank/DDBJ databases">
        <authorList>
            <person name="Rombauts S."/>
        </authorList>
    </citation>
    <scope>NUCLEOTIDE SEQUENCE</scope>
    <source>
        <strain evidence="2">London</strain>
    </source>
</reference>
<keyword evidence="2" id="KW-1185">Reference proteome</keyword>
<evidence type="ECO:0000313" key="1">
    <source>
        <dbReference type="EnsemblMetazoa" id="tetur04g03170.1"/>
    </source>
</evidence>
<reference evidence="1" key="2">
    <citation type="submission" date="2015-06" db="UniProtKB">
        <authorList>
            <consortium name="EnsemblMetazoa"/>
        </authorList>
    </citation>
    <scope>IDENTIFICATION</scope>
</reference>
<evidence type="ECO:0000313" key="2">
    <source>
        <dbReference type="Proteomes" id="UP000015104"/>
    </source>
</evidence>